<evidence type="ECO:0000313" key="2">
    <source>
        <dbReference type="Proteomes" id="UP001064048"/>
    </source>
</evidence>
<name>A0ACC0JSM9_CHOFU</name>
<evidence type="ECO:0000313" key="1">
    <source>
        <dbReference type="EMBL" id="KAI8427159.1"/>
    </source>
</evidence>
<proteinExistence type="predicted"/>
<organism evidence="1 2">
    <name type="scientific">Choristoneura fumiferana</name>
    <name type="common">Spruce budworm moth</name>
    <name type="synonym">Archips fumiferana</name>
    <dbReference type="NCBI Taxonomy" id="7141"/>
    <lineage>
        <taxon>Eukaryota</taxon>
        <taxon>Metazoa</taxon>
        <taxon>Ecdysozoa</taxon>
        <taxon>Arthropoda</taxon>
        <taxon>Hexapoda</taxon>
        <taxon>Insecta</taxon>
        <taxon>Pterygota</taxon>
        <taxon>Neoptera</taxon>
        <taxon>Endopterygota</taxon>
        <taxon>Lepidoptera</taxon>
        <taxon>Glossata</taxon>
        <taxon>Ditrysia</taxon>
        <taxon>Tortricoidea</taxon>
        <taxon>Tortricidae</taxon>
        <taxon>Tortricinae</taxon>
        <taxon>Choristoneura</taxon>
    </lineage>
</organism>
<keyword evidence="2" id="KW-1185">Reference proteome</keyword>
<comment type="caution">
    <text evidence="1">The sequence shown here is derived from an EMBL/GenBank/DDBJ whole genome shotgun (WGS) entry which is preliminary data.</text>
</comment>
<dbReference type="Proteomes" id="UP001064048">
    <property type="component" value="Chromosome 26"/>
</dbReference>
<reference evidence="1 2" key="1">
    <citation type="journal article" date="2022" name="Genome Biol. Evol.">
        <title>The Spruce Budworm Genome: Reconstructing the Evolutionary History of Antifreeze Proteins.</title>
        <authorList>
            <person name="Beliveau C."/>
            <person name="Gagne P."/>
            <person name="Picq S."/>
            <person name="Vernygora O."/>
            <person name="Keeling C.I."/>
            <person name="Pinkney K."/>
            <person name="Doucet D."/>
            <person name="Wen F."/>
            <person name="Johnston J.S."/>
            <person name="Maaroufi H."/>
            <person name="Boyle B."/>
            <person name="Laroche J."/>
            <person name="Dewar K."/>
            <person name="Juretic N."/>
            <person name="Blackburn G."/>
            <person name="Nisole A."/>
            <person name="Brunet B."/>
            <person name="Brandao M."/>
            <person name="Lumley L."/>
            <person name="Duan J."/>
            <person name="Quan G."/>
            <person name="Lucarotti C.J."/>
            <person name="Roe A.D."/>
            <person name="Sperling F.A.H."/>
            <person name="Levesque R.C."/>
            <person name="Cusson M."/>
        </authorList>
    </citation>
    <scope>NUCLEOTIDE SEQUENCE [LARGE SCALE GENOMIC DNA]</scope>
    <source>
        <strain evidence="1">Glfc:IPQL:Cfum</strain>
    </source>
</reference>
<accession>A0ACC0JSM9</accession>
<dbReference type="EMBL" id="CM046126">
    <property type="protein sequence ID" value="KAI8427159.1"/>
    <property type="molecule type" value="Genomic_DNA"/>
</dbReference>
<gene>
    <name evidence="1" type="ORF">MSG28_014775</name>
</gene>
<protein>
    <submittedName>
        <fullName evidence="1">Uncharacterized protein</fullName>
    </submittedName>
</protein>
<sequence length="197" mass="20995">MSLKIMKLPPLILLVLICADVIAKDSAEKLESETKSESTPTVETKQPVKVNNGAPLLLADELKQTLERYLFGMCPQGYKYLSQMPLGKLKNATTLTCDLDPEQQDLAGRLAALALRAHSAGRADCSRLGVALANTFGELARTAASRHAANTASNEANKKRKLSKSQKAKIQAKQRTALAVKKKAAALAAAAAAKISV</sequence>